<dbReference type="Pfam" id="PF00258">
    <property type="entry name" value="Flavodoxin_1"/>
    <property type="match status" value="1"/>
</dbReference>
<dbReference type="GO" id="GO:0016651">
    <property type="term" value="F:oxidoreductase activity, acting on NAD(P)H"/>
    <property type="evidence" value="ECO:0007669"/>
    <property type="project" value="UniProtKB-ARBA"/>
</dbReference>
<comment type="catalytic activity">
    <reaction evidence="2">
        <text>3',5'-cyclic CMP + H2O = CMP + H(+)</text>
        <dbReference type="Rhea" id="RHEA:72675"/>
        <dbReference type="ChEBI" id="CHEBI:15377"/>
        <dbReference type="ChEBI" id="CHEBI:15378"/>
        <dbReference type="ChEBI" id="CHEBI:58003"/>
        <dbReference type="ChEBI" id="CHEBI:60377"/>
    </reaction>
    <physiologicalReaction direction="left-to-right" evidence="2">
        <dbReference type="Rhea" id="RHEA:72676"/>
    </physiologicalReaction>
</comment>
<reference evidence="7 8" key="1">
    <citation type="submission" date="2019-07" db="EMBL/GenBank/DDBJ databases">
        <title>Paenibacillus thiaminolyticus NRRL B-4156.</title>
        <authorList>
            <person name="Hehnly C."/>
            <person name="Zhang L."/>
        </authorList>
    </citation>
    <scope>NUCLEOTIDE SEQUENCE [LARGE SCALE GENOMIC DNA]</scope>
    <source>
        <strain evidence="7 8">NRRL B-4156</strain>
    </source>
</reference>
<dbReference type="InterPro" id="IPR001279">
    <property type="entry name" value="Metallo-B-lactamas"/>
</dbReference>
<dbReference type="SUPFAM" id="SSF56281">
    <property type="entry name" value="Metallo-hydrolase/oxidoreductase"/>
    <property type="match status" value="1"/>
</dbReference>
<dbReference type="InterPro" id="IPR008254">
    <property type="entry name" value="Flavodoxin/NO_synth"/>
</dbReference>
<comment type="function">
    <text evidence="3">Counteracts the endogenous Pycsar antiviral defense system. Phosphodiesterase that enables metal-dependent hydrolysis of host cyclic nucleotide Pycsar defense signals such as cCMP and cUMP.</text>
</comment>
<keyword evidence="9" id="KW-1185">Reference proteome</keyword>
<dbReference type="AlphaFoldDB" id="A0AAP9DWC7"/>
<accession>A0AAP9DWC7</accession>
<organism evidence="7 8">
    <name type="scientific">Paenibacillus thiaminolyticus</name>
    <name type="common">Bacillus thiaminolyticus</name>
    <dbReference type="NCBI Taxonomy" id="49283"/>
    <lineage>
        <taxon>Bacteria</taxon>
        <taxon>Bacillati</taxon>
        <taxon>Bacillota</taxon>
        <taxon>Bacilli</taxon>
        <taxon>Bacillales</taxon>
        <taxon>Paenibacillaceae</taxon>
        <taxon>Paenibacillus</taxon>
    </lineage>
</organism>
<protein>
    <submittedName>
        <fullName evidence="7">FprA family A-type flavoprotein</fullName>
    </submittedName>
</protein>
<dbReference type="RefSeq" id="WP_087443371.1">
    <property type="nucleotide sequence ID" value="NZ_CABMNB010000032.1"/>
</dbReference>
<dbReference type="GO" id="GO:0010181">
    <property type="term" value="F:FMN binding"/>
    <property type="evidence" value="ECO:0007669"/>
    <property type="project" value="InterPro"/>
</dbReference>
<comment type="similarity">
    <text evidence="1">In the N-terminal section; belongs to the zinc metallo-hydrolase group 3 family.</text>
</comment>
<dbReference type="Pfam" id="PF19583">
    <property type="entry name" value="ODP"/>
    <property type="match status" value="1"/>
</dbReference>
<evidence type="ECO:0000313" key="9">
    <source>
        <dbReference type="Proteomes" id="UP001209276"/>
    </source>
</evidence>
<name>A0AAP9DWC7_PANTH</name>
<evidence type="ECO:0000256" key="2">
    <source>
        <dbReference type="ARBA" id="ARBA00034221"/>
    </source>
</evidence>
<dbReference type="SUPFAM" id="SSF52218">
    <property type="entry name" value="Flavoproteins"/>
    <property type="match status" value="1"/>
</dbReference>
<evidence type="ECO:0000256" key="4">
    <source>
        <dbReference type="ARBA" id="ARBA00048505"/>
    </source>
</evidence>
<proteinExistence type="inferred from homology"/>
<dbReference type="GO" id="GO:0046872">
    <property type="term" value="F:metal ion binding"/>
    <property type="evidence" value="ECO:0007669"/>
    <property type="project" value="InterPro"/>
</dbReference>
<evidence type="ECO:0000313" key="6">
    <source>
        <dbReference type="EMBL" id="MCY9610298.1"/>
    </source>
</evidence>
<dbReference type="Proteomes" id="UP000315377">
    <property type="component" value="Chromosome"/>
</dbReference>
<dbReference type="Gene3D" id="3.40.50.360">
    <property type="match status" value="1"/>
</dbReference>
<evidence type="ECO:0000259" key="5">
    <source>
        <dbReference type="PROSITE" id="PS50902"/>
    </source>
</evidence>
<reference evidence="6 9" key="2">
    <citation type="submission" date="2022-05" db="EMBL/GenBank/DDBJ databases">
        <title>Genome Sequencing of Bee-Associated Microbes.</title>
        <authorList>
            <person name="Dunlap C."/>
        </authorList>
    </citation>
    <scope>NUCLEOTIDE SEQUENCE [LARGE SCALE GENOMIC DNA]</scope>
    <source>
        <strain evidence="6 9">NRRL B-14613</strain>
    </source>
</reference>
<comment type="catalytic activity">
    <reaction evidence="4">
        <text>3',5'-cyclic UMP + H2O = UMP + H(+)</text>
        <dbReference type="Rhea" id="RHEA:70575"/>
        <dbReference type="ChEBI" id="CHEBI:15377"/>
        <dbReference type="ChEBI" id="CHEBI:15378"/>
        <dbReference type="ChEBI" id="CHEBI:57865"/>
        <dbReference type="ChEBI" id="CHEBI:184387"/>
    </reaction>
    <physiologicalReaction direction="left-to-right" evidence="4">
        <dbReference type="Rhea" id="RHEA:70576"/>
    </physiologicalReaction>
</comment>
<dbReference type="InterPro" id="IPR029039">
    <property type="entry name" value="Flavoprotein-like_sf"/>
</dbReference>
<dbReference type="Gene3D" id="3.60.15.10">
    <property type="entry name" value="Ribonuclease Z/Hydroxyacylglutathione hydrolase-like"/>
    <property type="match status" value="1"/>
</dbReference>
<evidence type="ECO:0000256" key="3">
    <source>
        <dbReference type="ARBA" id="ARBA00034301"/>
    </source>
</evidence>
<evidence type="ECO:0000313" key="7">
    <source>
        <dbReference type="EMBL" id="QDM45492.1"/>
    </source>
</evidence>
<dbReference type="PANTHER" id="PTHR43717">
    <property type="entry name" value="ANAEROBIC NITRIC OXIDE REDUCTASE FLAVORUBREDOXIN"/>
    <property type="match status" value="1"/>
</dbReference>
<dbReference type="InterPro" id="IPR036866">
    <property type="entry name" value="RibonucZ/Hydroxyglut_hydro"/>
</dbReference>
<feature type="domain" description="Flavodoxin-like" evidence="5">
    <location>
        <begin position="251"/>
        <end position="407"/>
    </location>
</feature>
<dbReference type="InterPro" id="IPR016440">
    <property type="entry name" value="Rubredoxin-O_OxRdtase"/>
</dbReference>
<dbReference type="EMBL" id="CP041405">
    <property type="protein sequence ID" value="QDM45492.1"/>
    <property type="molecule type" value="Genomic_DNA"/>
</dbReference>
<dbReference type="InterPro" id="IPR045761">
    <property type="entry name" value="ODP_dom"/>
</dbReference>
<dbReference type="Proteomes" id="UP001209276">
    <property type="component" value="Unassembled WGS sequence"/>
</dbReference>
<dbReference type="GO" id="GO:0009055">
    <property type="term" value="F:electron transfer activity"/>
    <property type="evidence" value="ECO:0007669"/>
    <property type="project" value="InterPro"/>
</dbReference>
<evidence type="ECO:0000313" key="8">
    <source>
        <dbReference type="Proteomes" id="UP000315377"/>
    </source>
</evidence>
<gene>
    <name evidence="7" type="ORF">FLT43_19935</name>
    <name evidence="6" type="ORF">M5W83_24420</name>
</gene>
<dbReference type="GeneID" id="76998235"/>
<dbReference type="PROSITE" id="PS50902">
    <property type="entry name" value="FLAVODOXIN_LIKE"/>
    <property type="match status" value="1"/>
</dbReference>
<dbReference type="CDD" id="cd07709">
    <property type="entry name" value="flavodiiron_proteins_MBL-fold"/>
    <property type="match status" value="1"/>
</dbReference>
<dbReference type="PANTHER" id="PTHR43717:SF1">
    <property type="entry name" value="ANAEROBIC NITRIC OXIDE REDUCTASE FLAVORUBREDOXIN"/>
    <property type="match status" value="1"/>
</dbReference>
<evidence type="ECO:0000256" key="1">
    <source>
        <dbReference type="ARBA" id="ARBA00007121"/>
    </source>
</evidence>
<dbReference type="EMBL" id="JAMDMM010000053">
    <property type="protein sequence ID" value="MCY9610298.1"/>
    <property type="molecule type" value="Genomic_DNA"/>
</dbReference>
<dbReference type="PIRSF" id="PIRSF005243">
    <property type="entry name" value="ROO"/>
    <property type="match status" value="1"/>
</dbReference>
<sequence>MHTEYKLSKDIYWVGKIDRREVPFHRLLLAKGTTYNSYLLKTGKPTVIDTVDIAFGREFVEKITEMIDPLDIQYIVINHTEPDHSGGLAALAAKATNATIVCTEIAVPEIQQMYKLHHRNYLVVKDGDQLDIGGKTLLFKETPYLHTEETMITYCIEDKILFPCDIFSTHVAVEHLFADEAGLDITEDFIGYYRAIIHPHRRYVRTLMEAVRDLEIDIIAPSHGFILRRDIAKYIGLYAELSTDTKEGKKVTIVYATLKNNTKKMAHILRDCFLENNIAVELWDVDKADEADILHSIGTADAVLVGSSTKYADMTGKLETLLRKMQKMDLAGKLGAAFGSYGWSGEAIEVVQDYLNQMNLTVQSTSSVIKSTGMTHVEFPVRVRFSPQEEDKLKKIRNAAEFISDLLLSAV</sequence>
<dbReference type="SMART" id="SM00849">
    <property type="entry name" value="Lactamase_B"/>
    <property type="match status" value="1"/>
</dbReference>